<evidence type="ECO:0000259" key="2">
    <source>
        <dbReference type="Pfam" id="PF13944"/>
    </source>
</evidence>
<dbReference type="Gene3D" id="2.40.128.350">
    <property type="match status" value="1"/>
</dbReference>
<feature type="domain" description="Lipocalin-like" evidence="2">
    <location>
        <begin position="19"/>
        <end position="150"/>
    </location>
</feature>
<proteinExistence type="predicted"/>
<comment type="caution">
    <text evidence="3">The sequence shown here is derived from an EMBL/GenBank/DDBJ whole genome shotgun (WGS) entry which is preliminary data.</text>
</comment>
<feature type="chain" id="PRO_5042875185" description="Lipocalin-like domain-containing protein" evidence="1">
    <location>
        <begin position="20"/>
        <end position="527"/>
    </location>
</feature>
<evidence type="ECO:0000313" key="4">
    <source>
        <dbReference type="Proteomes" id="UP000255283"/>
    </source>
</evidence>
<dbReference type="InterPro" id="IPR038653">
    <property type="entry name" value="Put_CMD_sf"/>
</dbReference>
<organism evidence="3 4">
    <name type="scientific">Segatella buccae</name>
    <dbReference type="NCBI Taxonomy" id="28126"/>
    <lineage>
        <taxon>Bacteria</taxon>
        <taxon>Pseudomonadati</taxon>
        <taxon>Bacteroidota</taxon>
        <taxon>Bacteroidia</taxon>
        <taxon>Bacteroidales</taxon>
        <taxon>Prevotellaceae</taxon>
        <taxon>Segatella</taxon>
    </lineage>
</organism>
<evidence type="ECO:0000313" key="3">
    <source>
        <dbReference type="EMBL" id="SUB96563.1"/>
    </source>
</evidence>
<dbReference type="Proteomes" id="UP000255283">
    <property type="component" value="Unassembled WGS sequence"/>
</dbReference>
<dbReference type="Gene3D" id="2.60.120.890">
    <property type="entry name" value="BT2081, beta-jelly-roll domain"/>
    <property type="match status" value="1"/>
</dbReference>
<dbReference type="AlphaFoldDB" id="A0AAQ1UNY4"/>
<feature type="signal peptide" evidence="1">
    <location>
        <begin position="1"/>
        <end position="19"/>
    </location>
</feature>
<evidence type="ECO:0000256" key="1">
    <source>
        <dbReference type="SAM" id="SignalP"/>
    </source>
</evidence>
<dbReference type="EMBL" id="UGTJ01000002">
    <property type="protein sequence ID" value="SUB96563.1"/>
    <property type="molecule type" value="Genomic_DNA"/>
</dbReference>
<dbReference type="Pfam" id="PF13944">
    <property type="entry name" value="Calycin_like"/>
    <property type="match status" value="1"/>
</dbReference>
<name>A0AAQ1UNY4_9BACT</name>
<keyword evidence="1" id="KW-0732">Signal</keyword>
<reference evidence="3 4" key="1">
    <citation type="submission" date="2018-06" db="EMBL/GenBank/DDBJ databases">
        <authorList>
            <consortium name="Pathogen Informatics"/>
            <person name="Doyle S."/>
        </authorList>
    </citation>
    <scope>NUCLEOTIDE SEQUENCE [LARGE SCALE GENOMIC DNA]</scope>
    <source>
        <strain evidence="3 4">NCTC13063</strain>
    </source>
</reference>
<accession>A0AAQ1UNY4</accession>
<dbReference type="InterPro" id="IPR024311">
    <property type="entry name" value="Lipocalin-like"/>
</dbReference>
<dbReference type="RefSeq" id="WP_115154266.1">
    <property type="nucleotide sequence ID" value="NZ_UGTJ01000002.1"/>
</dbReference>
<protein>
    <recommendedName>
        <fullName evidence="2">Lipocalin-like domain-containing protein</fullName>
    </recommendedName>
</protein>
<gene>
    <name evidence="3" type="ORF">NCTC13063_02325</name>
</gene>
<sequence>MKKILTFMWLAATALQGMAADYTDRLTVDVNGNVAEQQATISVDQTANGDYTLTLKNFKLEMSGQTLNVGNIELKDVKGTTAGAVTTLRTSQTINITEGTEAGVPLWIGPSLGPVPVNMVAELRAPKAYAVIDIDMQATLGQTIRVVFGNGGYHIENGGFEDFHTATITDGSGENTAKSDEPNHWHSFMSTSGDPSLRWLAGYNPHTFISDVVRPGSTGKHSVKITSTKIFIFVANGTITTGRLNTGSMTASNAANHSWLDLSSTDKDAHGDPFYLALNGRPDSLTVWVKFKQGTPQPKAPYATVNAVLTDGTRYQDPEEKAYTNIVAKATDNKIASKDFAWQRLSIPFDYDTYAANGVEPKALLITISTNAQPGKGSTDELYVDDIAPVYNARLSALSVKGKPVEGFDAATLTYNLTAAGPLSATDIVAKADGRGATVDTQVEPVEGGVKALVTVTSNDLLTATRYTLNITGATTGINTATTTGNQSSSAVEFYNLQGQRVSSMQPGRVYIRKSGGKSVKVVKESY</sequence>